<dbReference type="Pfam" id="PF08652">
    <property type="entry name" value="RAI1"/>
    <property type="match status" value="1"/>
</dbReference>
<keyword evidence="6" id="KW-0547">Nucleotide-binding</keyword>
<dbReference type="GO" id="GO:0004518">
    <property type="term" value="F:nuclease activity"/>
    <property type="evidence" value="ECO:0007669"/>
    <property type="project" value="UniProtKB-KW"/>
</dbReference>
<comment type="function">
    <text evidence="6">Decapping enzyme for NAD-capped RNAs: specifically hydrolyzes the nicotinamide adenine dinucleotide (NAD) cap from a subset of RNAs by removing the entire NAD moiety from the 5'-end of an NAD-capped RNA.</text>
</comment>
<keyword evidence="10" id="KW-1185">Reference proteome</keyword>
<dbReference type="Proteomes" id="UP000037035">
    <property type="component" value="Unassembled WGS sequence"/>
</dbReference>
<keyword evidence="6" id="KW-0539">Nucleus</keyword>
<dbReference type="STRING" id="27349.A0A0L6UXW0"/>
<keyword evidence="6" id="KW-0540">Nuclease</keyword>
<name>A0A0L6UXW0_9BASI</name>
<comment type="catalytic activity">
    <reaction evidence="3">
        <text>a 5'-end (N(7)-methyl 5'-triphosphoguanosine)-ribonucleoside-ribonucleotide in mRNA + H2O = a (N(7)-methyl 5'-triphosphoguanosine)-nucleoside + a 5'-end phospho-ribonucleoside in mRNA + H(+)</text>
        <dbReference type="Rhea" id="RHEA:66928"/>
        <dbReference type="Rhea" id="RHEA-COMP:15692"/>
        <dbReference type="Rhea" id="RHEA-COMP:17313"/>
        <dbReference type="ChEBI" id="CHEBI:15377"/>
        <dbReference type="ChEBI" id="CHEBI:15378"/>
        <dbReference type="ChEBI" id="CHEBI:138282"/>
        <dbReference type="ChEBI" id="CHEBI:172876"/>
        <dbReference type="ChEBI" id="CHEBI:172877"/>
    </reaction>
    <physiologicalReaction direction="left-to-right" evidence="3">
        <dbReference type="Rhea" id="RHEA:66929"/>
    </physiologicalReaction>
</comment>
<feature type="region of interest" description="Disordered" evidence="7">
    <location>
        <begin position="1"/>
        <end position="29"/>
    </location>
</feature>
<dbReference type="GO" id="GO:0005634">
    <property type="term" value="C:nucleus"/>
    <property type="evidence" value="ECO:0007669"/>
    <property type="project" value="UniProtKB-SubCell"/>
</dbReference>
<dbReference type="GO" id="GO:0034353">
    <property type="term" value="F:mRNA 5'-diphosphatase activity"/>
    <property type="evidence" value="ECO:0007669"/>
    <property type="project" value="TreeGrafter"/>
</dbReference>
<dbReference type="InterPro" id="IPR013961">
    <property type="entry name" value="RAI1"/>
</dbReference>
<evidence type="ECO:0000256" key="6">
    <source>
        <dbReference type="RuleBase" id="RU367113"/>
    </source>
</evidence>
<evidence type="ECO:0000313" key="10">
    <source>
        <dbReference type="Proteomes" id="UP000037035"/>
    </source>
</evidence>
<dbReference type="VEuPathDB" id="FungiDB:VP01_3264g1"/>
<dbReference type="GO" id="GO:0005829">
    <property type="term" value="C:cytosol"/>
    <property type="evidence" value="ECO:0007669"/>
    <property type="project" value="TreeGrafter"/>
</dbReference>
<gene>
    <name evidence="9" type="ORF">VP01_3264g1</name>
</gene>
<proteinExistence type="inferred from homology"/>
<dbReference type="AlphaFoldDB" id="A0A0L6UXW0"/>
<accession>A0A0L6UXW0</accession>
<dbReference type="GO" id="GO:0000956">
    <property type="term" value="P:nuclear-transcribed mRNA catabolic process"/>
    <property type="evidence" value="ECO:0007669"/>
    <property type="project" value="TreeGrafter"/>
</dbReference>
<reference evidence="9 10" key="1">
    <citation type="submission" date="2015-08" db="EMBL/GenBank/DDBJ databases">
        <title>Next Generation Sequencing and Analysis of the Genome of Puccinia sorghi L Schw, the Causal Agent of Maize Common Rust.</title>
        <authorList>
            <person name="Rochi L."/>
            <person name="Burguener G."/>
            <person name="Darino M."/>
            <person name="Turjanski A."/>
            <person name="Kreff E."/>
            <person name="Dieguez M.J."/>
            <person name="Sacco F."/>
        </authorList>
    </citation>
    <scope>NUCLEOTIDE SEQUENCE [LARGE SCALE GENOMIC DNA]</scope>
    <source>
        <strain evidence="9 10">RO10H11247</strain>
    </source>
</reference>
<keyword evidence="6" id="KW-0694">RNA-binding</keyword>
<keyword evidence="6" id="KW-0378">Hydrolase</keyword>
<organism evidence="9 10">
    <name type="scientific">Puccinia sorghi</name>
    <dbReference type="NCBI Taxonomy" id="27349"/>
    <lineage>
        <taxon>Eukaryota</taxon>
        <taxon>Fungi</taxon>
        <taxon>Dikarya</taxon>
        <taxon>Basidiomycota</taxon>
        <taxon>Pucciniomycotina</taxon>
        <taxon>Pucciniomycetes</taxon>
        <taxon>Pucciniales</taxon>
        <taxon>Pucciniaceae</taxon>
        <taxon>Puccinia</taxon>
    </lineage>
</organism>
<dbReference type="GO" id="GO:0110155">
    <property type="term" value="P:NAD-cap decapping"/>
    <property type="evidence" value="ECO:0007669"/>
    <property type="project" value="TreeGrafter"/>
</dbReference>
<comment type="caution">
    <text evidence="9">The sequence shown here is derived from an EMBL/GenBank/DDBJ whole genome shotgun (WGS) entry which is preliminary data.</text>
</comment>
<feature type="domain" description="RAI1-like" evidence="8">
    <location>
        <begin position="75"/>
        <end position="395"/>
    </location>
</feature>
<keyword evidence="6" id="KW-0479">Metal-binding</keyword>
<dbReference type="GO" id="GO:0000166">
    <property type="term" value="F:nucleotide binding"/>
    <property type="evidence" value="ECO:0007669"/>
    <property type="project" value="UniProtKB-KW"/>
</dbReference>
<comment type="similarity">
    <text evidence="2 6">Belongs to the DXO/Dom3Z family.</text>
</comment>
<dbReference type="EC" id="3.6.1.-" evidence="6"/>
<evidence type="ECO:0000256" key="7">
    <source>
        <dbReference type="SAM" id="MobiDB-lite"/>
    </source>
</evidence>
<dbReference type="GO" id="GO:0046872">
    <property type="term" value="F:metal ion binding"/>
    <property type="evidence" value="ECO:0007669"/>
    <property type="project" value="UniProtKB-KW"/>
</dbReference>
<evidence type="ECO:0000256" key="4">
    <source>
        <dbReference type="ARBA" id="ARBA00044692"/>
    </source>
</evidence>
<comment type="subcellular location">
    <subcellularLocation>
        <location evidence="6">Nucleus</location>
    </subcellularLocation>
</comment>
<evidence type="ECO:0000313" key="9">
    <source>
        <dbReference type="EMBL" id="KNZ53363.1"/>
    </source>
</evidence>
<dbReference type="PANTHER" id="PTHR12395">
    <property type="entry name" value="DOM-3 RELATED"/>
    <property type="match status" value="1"/>
</dbReference>
<protein>
    <recommendedName>
        <fullName evidence="6">Decapping nuclease</fullName>
        <ecNumber evidence="6">3.6.1.-</ecNumber>
    </recommendedName>
</protein>
<evidence type="ECO:0000256" key="2">
    <source>
        <dbReference type="ARBA" id="ARBA00006562"/>
    </source>
</evidence>
<evidence type="ECO:0000256" key="3">
    <source>
        <dbReference type="ARBA" id="ARBA00044676"/>
    </source>
</evidence>
<evidence type="ECO:0000256" key="1">
    <source>
        <dbReference type="ARBA" id="ARBA00001968"/>
    </source>
</evidence>
<feature type="compositionally biased region" description="Polar residues" evidence="7">
    <location>
        <begin position="1"/>
        <end position="13"/>
    </location>
</feature>
<evidence type="ECO:0000256" key="5">
    <source>
        <dbReference type="ARBA" id="ARBA00048124"/>
    </source>
</evidence>
<dbReference type="PANTHER" id="PTHR12395:SF9">
    <property type="entry name" value="DECAPPING AND EXORIBONUCLEASE PROTEIN"/>
    <property type="match status" value="1"/>
</dbReference>
<dbReference type="OrthoDB" id="5853397at2759"/>
<comment type="catalytic activity">
    <reaction evidence="4">
        <text>a 5'-end triphospho-ribonucleoside in mRNA + H2O = a 5'-end phospho-ribonucleoside in mRNA + diphosphate + H(+)</text>
        <dbReference type="Rhea" id="RHEA:78683"/>
        <dbReference type="Rhea" id="RHEA-COMP:15692"/>
        <dbReference type="Rhea" id="RHEA-COMP:17164"/>
        <dbReference type="ChEBI" id="CHEBI:15377"/>
        <dbReference type="ChEBI" id="CHEBI:15378"/>
        <dbReference type="ChEBI" id="CHEBI:33019"/>
        <dbReference type="ChEBI" id="CHEBI:138282"/>
        <dbReference type="ChEBI" id="CHEBI:167618"/>
    </reaction>
    <physiologicalReaction direction="left-to-right" evidence="4">
        <dbReference type="Rhea" id="RHEA:78684"/>
    </physiologicalReaction>
</comment>
<dbReference type="GO" id="GO:0003723">
    <property type="term" value="F:RNA binding"/>
    <property type="evidence" value="ECO:0007669"/>
    <property type="project" value="UniProtKB-KW"/>
</dbReference>
<comment type="cofactor">
    <cofactor evidence="1 6">
        <name>a divalent metal cation</name>
        <dbReference type="ChEBI" id="CHEBI:60240"/>
    </cofactor>
</comment>
<evidence type="ECO:0000259" key="8">
    <source>
        <dbReference type="Pfam" id="PF08652"/>
    </source>
</evidence>
<dbReference type="InterPro" id="IPR039039">
    <property type="entry name" value="RAI1-like_fam"/>
</dbReference>
<sequence>MPLNLTNLLNSAPVSPPHSHCHNTNTGPSPKELSLLLSPETQANQFINQIKSITPTQPATYNLNKKHLLKSTSYQRPVPITSFSYDQHRRIHTGNNQFLSLSPLLSPPDLIGLNLAHQIDQAIYQDESIDEALDGLLISLVDFLDKADPKDRLDHCRGVLSAGLITWRGILTKLCASVYENGRGGWTQEVMMVDGTVYMVDMKEQEEEEEEEKKGGSSREQTYYGYSYENLVTSPPGRVQPVNTNVQWVAVVKANLNRTRIILGGEVDCVQSDAFNKLQQPADQDNHTSQIQTHQFIEIKTSILPSSDRDYFNLYRFKMLKFWLQSYLLGVPKIHVGMRDRSGIVRGVQEYMTLGIPGLVREAQRQTAGGRWSAECCLGGGAGIVEFVMGKLRKDAAGATDTRLGRCEARLRDIVAEEVVRQRREPPGRGHGHLSEACRAQMATLREWPVYSLVFRPSSKPGQPGSLQLFERPARPSSKPFSHSLFGYQHPLLRPSASPASADRIGFLPDLWIAYLVQTRVQLALQSDPLPTS</sequence>
<comment type="catalytic activity">
    <reaction evidence="5">
        <text>a 5'-end NAD(+)-phospho-ribonucleoside in mRNA + H2O = a 5'-end phospho-ribonucleoside in mRNA + NAD(+) + H(+)</text>
        <dbReference type="Rhea" id="RHEA:60880"/>
        <dbReference type="Rhea" id="RHEA-COMP:15692"/>
        <dbReference type="Rhea" id="RHEA-COMP:15698"/>
        <dbReference type="ChEBI" id="CHEBI:15377"/>
        <dbReference type="ChEBI" id="CHEBI:15378"/>
        <dbReference type="ChEBI" id="CHEBI:57540"/>
        <dbReference type="ChEBI" id="CHEBI:138282"/>
        <dbReference type="ChEBI" id="CHEBI:144029"/>
    </reaction>
    <physiologicalReaction direction="left-to-right" evidence="5">
        <dbReference type="Rhea" id="RHEA:60881"/>
    </physiologicalReaction>
</comment>
<dbReference type="EMBL" id="LAVV01008240">
    <property type="protein sequence ID" value="KNZ53363.1"/>
    <property type="molecule type" value="Genomic_DNA"/>
</dbReference>